<organism evidence="1 2">
    <name type="scientific">Mycetocola zhadangensis</name>
    <dbReference type="NCBI Taxonomy" id="1164595"/>
    <lineage>
        <taxon>Bacteria</taxon>
        <taxon>Bacillati</taxon>
        <taxon>Actinomycetota</taxon>
        <taxon>Actinomycetes</taxon>
        <taxon>Micrococcales</taxon>
        <taxon>Microbacteriaceae</taxon>
        <taxon>Mycetocola</taxon>
    </lineage>
</organism>
<sequence length="203" mass="23406">MYVPLFRRRPARVNVGRYKPLPQDPIAPIDRVVEEGVLITASSVRMAIKNRVIVGALRDDLKFDAEALGKAAREEFLALADENTYTAKRLERLGHWAYSPGDANLGDPFVDEDEIDEEHRRRPQVHRALAEALKAEADNSERIRAIVEQARDDAWEEIGRELRARLRNTGYVRETDPKYEKMRAKRVKEFIKTDLARLRVTDD</sequence>
<dbReference type="AlphaFoldDB" id="A0A3L7J286"/>
<evidence type="ECO:0000313" key="2">
    <source>
        <dbReference type="Proteomes" id="UP000282460"/>
    </source>
</evidence>
<reference evidence="1 2" key="1">
    <citation type="submission" date="2018-10" db="EMBL/GenBank/DDBJ databases">
        <authorList>
            <person name="Li J."/>
        </authorList>
    </citation>
    <scope>NUCLEOTIDE SEQUENCE [LARGE SCALE GENOMIC DNA]</scope>
    <source>
        <strain evidence="1 2">ZD1-4</strain>
    </source>
</reference>
<name>A0A3L7J286_9MICO</name>
<keyword evidence="2" id="KW-1185">Reference proteome</keyword>
<proteinExistence type="predicted"/>
<accession>A0A3L7J286</accession>
<gene>
    <name evidence="1" type="ORF">D9V28_09160</name>
</gene>
<dbReference type="EMBL" id="RCWJ01000002">
    <property type="protein sequence ID" value="RLQ84355.1"/>
    <property type="molecule type" value="Genomic_DNA"/>
</dbReference>
<evidence type="ECO:0008006" key="3">
    <source>
        <dbReference type="Google" id="ProtNLM"/>
    </source>
</evidence>
<comment type="caution">
    <text evidence="1">The sequence shown here is derived from an EMBL/GenBank/DDBJ whole genome shotgun (WGS) entry which is preliminary data.</text>
</comment>
<dbReference type="Proteomes" id="UP000282460">
    <property type="component" value="Unassembled WGS sequence"/>
</dbReference>
<evidence type="ECO:0000313" key="1">
    <source>
        <dbReference type="EMBL" id="RLQ84355.1"/>
    </source>
</evidence>
<protein>
    <recommendedName>
        <fullName evidence="3">Asparagine synthase</fullName>
    </recommendedName>
</protein>